<protein>
    <submittedName>
        <fullName evidence="1">Uncharacterized protein</fullName>
    </submittedName>
</protein>
<accession>A0A4P8HQL8</accession>
<dbReference type="RefSeq" id="WP_137313750.1">
    <property type="nucleotide sequence ID" value="NZ_JACHXS010000006.1"/>
</dbReference>
<gene>
    <name evidence="2" type="ORF">FCL38_10870</name>
    <name evidence="1" type="ORF">FHS02_003437</name>
</gene>
<dbReference type="EMBL" id="CP040017">
    <property type="protein sequence ID" value="QCP10872.1"/>
    <property type="molecule type" value="Genomic_DNA"/>
</dbReference>
<evidence type="ECO:0000313" key="2">
    <source>
        <dbReference type="EMBL" id="QCP10872.1"/>
    </source>
</evidence>
<evidence type="ECO:0000313" key="1">
    <source>
        <dbReference type="EMBL" id="MBB3222614.1"/>
    </source>
</evidence>
<dbReference type="Proteomes" id="UP000298763">
    <property type="component" value="Chromosome"/>
</dbReference>
<proteinExistence type="predicted"/>
<organism evidence="1 4">
    <name type="scientific">Pseudoduganella umbonata</name>
    <dbReference type="NCBI Taxonomy" id="864828"/>
    <lineage>
        <taxon>Bacteria</taxon>
        <taxon>Pseudomonadati</taxon>
        <taxon>Pseudomonadota</taxon>
        <taxon>Betaproteobacteria</taxon>
        <taxon>Burkholderiales</taxon>
        <taxon>Oxalobacteraceae</taxon>
        <taxon>Telluria group</taxon>
        <taxon>Pseudoduganella</taxon>
    </lineage>
</organism>
<keyword evidence="3" id="KW-1185">Reference proteome</keyword>
<evidence type="ECO:0000313" key="3">
    <source>
        <dbReference type="Proteomes" id="UP000298763"/>
    </source>
</evidence>
<reference evidence="2 3" key="1">
    <citation type="submission" date="2019-05" db="EMBL/GenBank/DDBJ databases">
        <title>Draft Genome Sequences of Six Type Strains of the Genus Massilia.</title>
        <authorList>
            <person name="Miess H."/>
            <person name="Frediansyhah A."/>
            <person name="Gross H."/>
        </authorList>
    </citation>
    <scope>NUCLEOTIDE SEQUENCE [LARGE SCALE GENOMIC DNA]</scope>
    <source>
        <strain evidence="2 3">DSMZ 26121</strain>
    </source>
</reference>
<name>A0A4P8HQL8_9BURK</name>
<dbReference type="Proteomes" id="UP000584325">
    <property type="component" value="Unassembled WGS sequence"/>
</dbReference>
<evidence type="ECO:0000313" key="4">
    <source>
        <dbReference type="Proteomes" id="UP000584325"/>
    </source>
</evidence>
<reference evidence="1 4" key="2">
    <citation type="submission" date="2020-08" db="EMBL/GenBank/DDBJ databases">
        <title>Genomic Encyclopedia of Type Strains, Phase III (KMG-III): the genomes of soil and plant-associated and newly described type strains.</title>
        <authorList>
            <person name="Whitman W."/>
        </authorList>
    </citation>
    <scope>NUCLEOTIDE SEQUENCE [LARGE SCALE GENOMIC DNA]</scope>
    <source>
        <strain evidence="1 4">CECT 7753</strain>
    </source>
</reference>
<dbReference type="EMBL" id="JACHXS010000006">
    <property type="protein sequence ID" value="MBB3222614.1"/>
    <property type="molecule type" value="Genomic_DNA"/>
</dbReference>
<dbReference type="AlphaFoldDB" id="A0A4P8HQL8"/>
<sequence length="75" mass="8818">MTEEKARLYKMARFTEEARGLEPGFPDGPVRVKFLAMMWNAYHRVHEPVFSVYRTNWSGDFVGTFYARPLQDFAP</sequence>